<organism evidence="1 2">
    <name type="scientific">Brevundimonas goettingensis</name>
    <dbReference type="NCBI Taxonomy" id="2774190"/>
    <lineage>
        <taxon>Bacteria</taxon>
        <taxon>Pseudomonadati</taxon>
        <taxon>Pseudomonadota</taxon>
        <taxon>Alphaproteobacteria</taxon>
        <taxon>Caulobacterales</taxon>
        <taxon>Caulobacteraceae</taxon>
        <taxon>Brevundimonas</taxon>
    </lineage>
</organism>
<reference evidence="1" key="1">
    <citation type="submission" date="2020-09" db="EMBL/GenBank/DDBJ databases">
        <title>Brevundimonas sp. LVF2 isolated from a puddle in Goettingen, Germany.</title>
        <authorList>
            <person name="Friedrich I."/>
            <person name="Klassen A."/>
            <person name="Hannes N."/>
            <person name="Schneider D."/>
            <person name="Hertel R."/>
            <person name="Daniel R."/>
        </authorList>
    </citation>
    <scope>NUCLEOTIDE SEQUENCE</scope>
    <source>
        <strain evidence="1">LVF2</strain>
    </source>
</reference>
<keyword evidence="1" id="KW-0969">Cilium</keyword>
<dbReference type="RefSeq" id="WP_207871332.1">
    <property type="nucleotide sequence ID" value="NZ_CP062222.1"/>
</dbReference>
<name>A0A975C1Y7_9CAUL</name>
<evidence type="ECO:0000313" key="2">
    <source>
        <dbReference type="Proteomes" id="UP000663918"/>
    </source>
</evidence>
<accession>A0A975C1Y7</accession>
<dbReference type="KEGG" id="bgoe:IFJ75_03610"/>
<keyword evidence="1" id="KW-0282">Flagellum</keyword>
<evidence type="ECO:0000313" key="1">
    <source>
        <dbReference type="EMBL" id="QTC92015.1"/>
    </source>
</evidence>
<dbReference type="AlphaFoldDB" id="A0A975C1Y7"/>
<sequence length="145" mass="15341">MTDAHTATSAARHLTELTETLTGRLEVETRAFAERRPQDVVASLPVTQELANQYRRESAQVKANPAILSAAPSSERIRLVKATERFNTVLAKHSVAVEAARIISEGLVQTIAGEVAASRAMGTGYGASGRATAGDGRAITLNRSA</sequence>
<gene>
    <name evidence="1" type="ORF">IFJ75_03610</name>
</gene>
<protein>
    <submittedName>
        <fullName evidence="1">Flagellar basal-body protein FlbY</fullName>
    </submittedName>
</protein>
<keyword evidence="2" id="KW-1185">Reference proteome</keyword>
<dbReference type="EMBL" id="CP062222">
    <property type="protein sequence ID" value="QTC92015.1"/>
    <property type="molecule type" value="Genomic_DNA"/>
</dbReference>
<dbReference type="Proteomes" id="UP000663918">
    <property type="component" value="Chromosome"/>
</dbReference>
<keyword evidence="1" id="KW-0966">Cell projection</keyword>
<proteinExistence type="predicted"/>